<dbReference type="RefSeq" id="WP_127705342.1">
    <property type="nucleotide sequence ID" value="NZ_SACK01000005.1"/>
</dbReference>
<dbReference type="EMBL" id="SACK01000005">
    <property type="protein sequence ID" value="RVU00279.1"/>
    <property type="molecule type" value="Genomic_DNA"/>
</dbReference>
<dbReference type="Proteomes" id="UP000282759">
    <property type="component" value="Unassembled WGS sequence"/>
</dbReference>
<dbReference type="AlphaFoldDB" id="A0A437MRL0"/>
<accession>A0A437MRL0</accession>
<gene>
    <name evidence="1" type="ORF">EOD41_12405</name>
</gene>
<dbReference type="OrthoDB" id="781694at2"/>
<organism evidence="1 2">
    <name type="scientific">Mucilaginibacter limnophilus</name>
    <dbReference type="NCBI Taxonomy" id="1932778"/>
    <lineage>
        <taxon>Bacteria</taxon>
        <taxon>Pseudomonadati</taxon>
        <taxon>Bacteroidota</taxon>
        <taxon>Sphingobacteriia</taxon>
        <taxon>Sphingobacteriales</taxon>
        <taxon>Sphingobacteriaceae</taxon>
        <taxon>Mucilaginibacter</taxon>
    </lineage>
</organism>
<name>A0A437MRL0_9SPHI</name>
<evidence type="ECO:0000313" key="1">
    <source>
        <dbReference type="EMBL" id="RVU00279.1"/>
    </source>
</evidence>
<protein>
    <submittedName>
        <fullName evidence="1">Uncharacterized protein</fullName>
    </submittedName>
</protein>
<proteinExistence type="predicted"/>
<comment type="caution">
    <text evidence="1">The sequence shown here is derived from an EMBL/GenBank/DDBJ whole genome shotgun (WGS) entry which is preliminary data.</text>
</comment>
<sequence>MKKADRLPWESSIKQLKYREVVNPLLVINEIFVVDWVYGHKKKLKKWRYFVTHDKSYCDKNHGAGSLLFTYDLNIRLLESCYLLYHADTTGNIVITATEVEKEKLELDWYPKNLTKKELLNPLKTMRDVFKKTGIDQYRDQLHEWLYAALYVKGGNDELHYKEIRKVHRMMLKVYSAVWLIYHRTVVKHQ</sequence>
<evidence type="ECO:0000313" key="2">
    <source>
        <dbReference type="Proteomes" id="UP000282759"/>
    </source>
</evidence>
<keyword evidence="2" id="KW-1185">Reference proteome</keyword>
<reference evidence="1 2" key="1">
    <citation type="submission" date="2019-01" db="EMBL/GenBank/DDBJ databases">
        <authorList>
            <person name="Chen W.-M."/>
        </authorList>
    </citation>
    <scope>NUCLEOTIDE SEQUENCE [LARGE SCALE GENOMIC DNA]</scope>
    <source>
        <strain evidence="1 2">YBJ-36</strain>
    </source>
</reference>